<proteinExistence type="predicted"/>
<comment type="caution">
    <text evidence="2">The sequence shown here is derived from an EMBL/GenBank/DDBJ whole genome shotgun (WGS) entry which is preliminary data.</text>
</comment>
<protein>
    <submittedName>
        <fullName evidence="2">Uncharacterized protein</fullName>
    </submittedName>
</protein>
<dbReference type="Proteomes" id="UP001291309">
    <property type="component" value="Unassembled WGS sequence"/>
</dbReference>
<evidence type="ECO:0000313" key="3">
    <source>
        <dbReference type="Proteomes" id="UP001291309"/>
    </source>
</evidence>
<organism evidence="2 3">
    <name type="scientific">Hyalangium rubrum</name>
    <dbReference type="NCBI Taxonomy" id="3103134"/>
    <lineage>
        <taxon>Bacteria</taxon>
        <taxon>Pseudomonadati</taxon>
        <taxon>Myxococcota</taxon>
        <taxon>Myxococcia</taxon>
        <taxon>Myxococcales</taxon>
        <taxon>Cystobacterineae</taxon>
        <taxon>Archangiaceae</taxon>
        <taxon>Hyalangium</taxon>
    </lineage>
</organism>
<gene>
    <name evidence="2" type="ORF">SYV04_41805</name>
</gene>
<reference evidence="2 3" key="1">
    <citation type="submission" date="2023-12" db="EMBL/GenBank/DDBJ databases">
        <title>the genome sequence of Hyalangium sp. s54d21.</title>
        <authorList>
            <person name="Zhang X."/>
        </authorList>
    </citation>
    <scope>NUCLEOTIDE SEQUENCE [LARGE SCALE GENOMIC DNA]</scope>
    <source>
        <strain evidence="3">s54d21</strain>
    </source>
</reference>
<evidence type="ECO:0000256" key="1">
    <source>
        <dbReference type="SAM" id="MobiDB-lite"/>
    </source>
</evidence>
<dbReference type="EMBL" id="JAXIVS010000026">
    <property type="protein sequence ID" value="MDY7232996.1"/>
    <property type="molecule type" value="Genomic_DNA"/>
</dbReference>
<keyword evidence="3" id="KW-1185">Reference proteome</keyword>
<evidence type="ECO:0000313" key="2">
    <source>
        <dbReference type="EMBL" id="MDY7232996.1"/>
    </source>
</evidence>
<sequence>MVYVRGTDGDYFKVDGTRLSEWPSAPDDLLAVAETPDAGTPETVFEPRGPGPRSLELAPANSASSASR</sequence>
<feature type="region of interest" description="Disordered" evidence="1">
    <location>
        <begin position="35"/>
        <end position="68"/>
    </location>
</feature>
<accession>A0ABU5HIC6</accession>
<name>A0ABU5HIC6_9BACT</name>